<dbReference type="GO" id="GO:0003884">
    <property type="term" value="F:D-amino-acid oxidase activity"/>
    <property type="evidence" value="ECO:0007669"/>
    <property type="project" value="InterPro"/>
</dbReference>
<comment type="cofactor">
    <cofactor evidence="1 6">
        <name>FAD</name>
        <dbReference type="ChEBI" id="CHEBI:57692"/>
    </cofactor>
</comment>
<evidence type="ECO:0000256" key="1">
    <source>
        <dbReference type="ARBA" id="ARBA00001974"/>
    </source>
</evidence>
<comment type="caution">
    <text evidence="9">The sequence shown here is derived from an EMBL/GenBank/DDBJ whole genome shotgun (WGS) entry which is preliminary data.</text>
</comment>
<dbReference type="GO" id="GO:0071949">
    <property type="term" value="F:FAD binding"/>
    <property type="evidence" value="ECO:0007669"/>
    <property type="project" value="InterPro"/>
</dbReference>
<accession>A0A9P4JRZ6</accession>
<feature type="binding site" evidence="6">
    <location>
        <begin position="44"/>
        <end position="45"/>
    </location>
    <ligand>
        <name>FAD</name>
        <dbReference type="ChEBI" id="CHEBI:57692"/>
    </ligand>
</feature>
<keyword evidence="4 6" id="KW-0274">FAD</keyword>
<evidence type="ECO:0000256" key="3">
    <source>
        <dbReference type="ARBA" id="ARBA00022630"/>
    </source>
</evidence>
<feature type="chain" id="PRO_5040415484" evidence="7">
    <location>
        <begin position="21"/>
        <end position="375"/>
    </location>
</feature>
<dbReference type="PANTHER" id="PTHR11530">
    <property type="entry name" value="D-AMINO ACID OXIDASE"/>
    <property type="match status" value="1"/>
</dbReference>
<dbReference type="PANTHER" id="PTHR11530:SF11">
    <property type="entry name" value="D-ASPARTATE OXIDASE"/>
    <property type="match status" value="1"/>
</dbReference>
<dbReference type="PIRSF" id="PIRSF000189">
    <property type="entry name" value="D-aa_oxidase"/>
    <property type="match status" value="1"/>
</dbReference>
<dbReference type="AlphaFoldDB" id="A0A9P4JRZ6"/>
<dbReference type="GO" id="GO:0005737">
    <property type="term" value="C:cytoplasm"/>
    <property type="evidence" value="ECO:0007669"/>
    <property type="project" value="TreeGrafter"/>
</dbReference>
<organism evidence="9 10">
    <name type="scientific">Delitschia confertaspora ATCC 74209</name>
    <dbReference type="NCBI Taxonomy" id="1513339"/>
    <lineage>
        <taxon>Eukaryota</taxon>
        <taxon>Fungi</taxon>
        <taxon>Dikarya</taxon>
        <taxon>Ascomycota</taxon>
        <taxon>Pezizomycotina</taxon>
        <taxon>Dothideomycetes</taxon>
        <taxon>Pleosporomycetidae</taxon>
        <taxon>Pleosporales</taxon>
        <taxon>Delitschiaceae</taxon>
        <taxon>Delitschia</taxon>
    </lineage>
</organism>
<evidence type="ECO:0000256" key="5">
    <source>
        <dbReference type="ARBA" id="ARBA00023002"/>
    </source>
</evidence>
<evidence type="ECO:0000256" key="7">
    <source>
        <dbReference type="SAM" id="SignalP"/>
    </source>
</evidence>
<keyword evidence="5" id="KW-0560">Oxidoreductase</keyword>
<evidence type="ECO:0000256" key="4">
    <source>
        <dbReference type="ARBA" id="ARBA00022827"/>
    </source>
</evidence>
<keyword evidence="3" id="KW-0285">Flavoprotein</keyword>
<dbReference type="InterPro" id="IPR006076">
    <property type="entry name" value="FAD-dep_OxRdtase"/>
</dbReference>
<dbReference type="SUPFAM" id="SSF51971">
    <property type="entry name" value="Nucleotide-binding domain"/>
    <property type="match status" value="1"/>
</dbReference>
<dbReference type="EMBL" id="ML993880">
    <property type="protein sequence ID" value="KAF2204272.1"/>
    <property type="molecule type" value="Genomic_DNA"/>
</dbReference>
<reference evidence="9" key="1">
    <citation type="journal article" date="2020" name="Stud. Mycol.">
        <title>101 Dothideomycetes genomes: a test case for predicting lifestyles and emergence of pathogens.</title>
        <authorList>
            <person name="Haridas S."/>
            <person name="Albert R."/>
            <person name="Binder M."/>
            <person name="Bloem J."/>
            <person name="Labutti K."/>
            <person name="Salamov A."/>
            <person name="Andreopoulos B."/>
            <person name="Baker S."/>
            <person name="Barry K."/>
            <person name="Bills G."/>
            <person name="Bluhm B."/>
            <person name="Cannon C."/>
            <person name="Castanera R."/>
            <person name="Culley D."/>
            <person name="Daum C."/>
            <person name="Ezra D."/>
            <person name="Gonzalez J."/>
            <person name="Henrissat B."/>
            <person name="Kuo A."/>
            <person name="Liang C."/>
            <person name="Lipzen A."/>
            <person name="Lutzoni F."/>
            <person name="Magnuson J."/>
            <person name="Mondo S."/>
            <person name="Nolan M."/>
            <person name="Ohm R."/>
            <person name="Pangilinan J."/>
            <person name="Park H.-J."/>
            <person name="Ramirez L."/>
            <person name="Alfaro M."/>
            <person name="Sun H."/>
            <person name="Tritt A."/>
            <person name="Yoshinaga Y."/>
            <person name="Zwiers L.-H."/>
            <person name="Turgeon B."/>
            <person name="Goodwin S."/>
            <person name="Spatafora J."/>
            <person name="Crous P."/>
            <person name="Grigoriev I."/>
        </authorList>
    </citation>
    <scope>NUCLEOTIDE SEQUENCE</scope>
    <source>
        <strain evidence="9">ATCC 74209</strain>
    </source>
</reference>
<keyword evidence="10" id="KW-1185">Reference proteome</keyword>
<comment type="similarity">
    <text evidence="2">Belongs to the DAMOX/DASOX family.</text>
</comment>
<feature type="binding site" evidence="6">
    <location>
        <position position="203"/>
    </location>
    <ligand>
        <name>FAD</name>
        <dbReference type="ChEBI" id="CHEBI:57692"/>
    </ligand>
</feature>
<dbReference type="OrthoDB" id="2015447at2759"/>
<evidence type="ECO:0000256" key="2">
    <source>
        <dbReference type="ARBA" id="ARBA00006730"/>
    </source>
</evidence>
<dbReference type="Gene3D" id="3.30.9.10">
    <property type="entry name" value="D-Amino Acid Oxidase, subunit A, domain 2"/>
    <property type="match status" value="1"/>
</dbReference>
<dbReference type="Pfam" id="PF01266">
    <property type="entry name" value="DAO"/>
    <property type="match status" value="1"/>
</dbReference>
<feature type="signal peptide" evidence="7">
    <location>
        <begin position="1"/>
        <end position="20"/>
    </location>
</feature>
<keyword evidence="7" id="KW-0732">Signal</keyword>
<evidence type="ECO:0000313" key="9">
    <source>
        <dbReference type="EMBL" id="KAF2204272.1"/>
    </source>
</evidence>
<feature type="binding site" evidence="6">
    <location>
        <position position="315"/>
    </location>
    <ligand>
        <name>D-dopa</name>
        <dbReference type="ChEBI" id="CHEBI:149689"/>
    </ligand>
</feature>
<gene>
    <name evidence="9" type="ORF">GQ43DRAFT_187635</name>
</gene>
<feature type="domain" description="FAD dependent oxidoreductase" evidence="8">
    <location>
        <begin position="5"/>
        <end position="363"/>
    </location>
</feature>
<dbReference type="GO" id="GO:0019478">
    <property type="term" value="P:D-amino acid catabolic process"/>
    <property type="evidence" value="ECO:0007669"/>
    <property type="project" value="TreeGrafter"/>
</dbReference>
<dbReference type="SUPFAM" id="SSF54373">
    <property type="entry name" value="FAD-linked reductases, C-terminal domain"/>
    <property type="match status" value="1"/>
</dbReference>
<evidence type="ECO:0000256" key="6">
    <source>
        <dbReference type="PIRSR" id="PIRSR000189-1"/>
    </source>
</evidence>
<dbReference type="Proteomes" id="UP000799536">
    <property type="component" value="Unassembled WGS sequence"/>
</dbReference>
<name>A0A9P4JRZ6_9PLEO</name>
<proteinExistence type="inferred from homology"/>
<evidence type="ECO:0000259" key="8">
    <source>
        <dbReference type="Pfam" id="PF01266"/>
    </source>
</evidence>
<protein>
    <submittedName>
        <fullName evidence="9">Nucleotide-binding domain-containing protein</fullName>
    </submittedName>
</protein>
<dbReference type="Gene3D" id="3.40.50.720">
    <property type="entry name" value="NAD(P)-binding Rossmann-like Domain"/>
    <property type="match status" value="1"/>
</dbReference>
<feature type="binding site" evidence="6">
    <location>
        <position position="253"/>
    </location>
    <ligand>
        <name>D-dopa</name>
        <dbReference type="ChEBI" id="CHEBI:149689"/>
    </ligand>
</feature>
<evidence type="ECO:0000313" key="10">
    <source>
        <dbReference type="Proteomes" id="UP000799536"/>
    </source>
</evidence>
<feature type="binding site" evidence="6">
    <location>
        <position position="353"/>
    </location>
    <ligand>
        <name>D-dopa</name>
        <dbReference type="ChEBI" id="CHEBI:149689"/>
    </ligand>
</feature>
<sequence length="375" mass="40721">MPHHIVVLGAGVIGLQTALALLEAEYKVTVIAQHFPEDQSIEYTSPWAGAIWRTHAAIEQEEMCRWDLESYRYWMGMSEDENKAKEMGLERQTIYILYRNTPITPSSPLLWFSSSVQNFSILPSASLPAGCTFGISYLSIAIHPSKYLLYLQGRAKELGAIFIKSALSTFCGLAGALSEAQGLLAKSTVENDSGGAEIFVNCTGLGSKALCNDNTVYPIRGQTLLVRIQPPPLLDSLGIYMLDDPTLAPDVTYVVPRPGESGIFVLGGTKTADDWSAEVDEGVSEGIIERCREAYPQGLGEGKTIEVLNAQVGLRPGREGGPRVEIETIEQVKFERGKEQEVVSVVHQYGHAGAGYQNSIGSAGKVLGLIRSILE</sequence>
<dbReference type="InterPro" id="IPR023209">
    <property type="entry name" value="DAO"/>
</dbReference>